<dbReference type="EMBL" id="BJVA01000002">
    <property type="protein sequence ID" value="GEK95311.1"/>
    <property type="molecule type" value="Genomic_DNA"/>
</dbReference>
<dbReference type="InterPro" id="IPR011010">
    <property type="entry name" value="DNA_brk_join_enz"/>
</dbReference>
<dbReference type="Proteomes" id="UP000321079">
    <property type="component" value="Unassembled WGS sequence"/>
</dbReference>
<feature type="domain" description="Tyr recombinase" evidence="5">
    <location>
        <begin position="211"/>
        <end position="418"/>
    </location>
</feature>
<dbReference type="Gene3D" id="1.10.443.10">
    <property type="entry name" value="Intergrase catalytic core"/>
    <property type="match status" value="1"/>
</dbReference>
<dbReference type="PROSITE" id="PS51898">
    <property type="entry name" value="TYR_RECOMBINASE"/>
    <property type="match status" value="1"/>
</dbReference>
<dbReference type="PANTHER" id="PTHR30349">
    <property type="entry name" value="PHAGE INTEGRASE-RELATED"/>
    <property type="match status" value="1"/>
</dbReference>
<evidence type="ECO:0000313" key="6">
    <source>
        <dbReference type="EMBL" id="GEK95311.1"/>
    </source>
</evidence>
<dbReference type="GO" id="GO:0015074">
    <property type="term" value="P:DNA integration"/>
    <property type="evidence" value="ECO:0007669"/>
    <property type="project" value="UniProtKB-KW"/>
</dbReference>
<comment type="caution">
    <text evidence="6">The sequence shown here is derived from an EMBL/GenBank/DDBJ whole genome shotgun (WGS) entry which is preliminary data.</text>
</comment>
<dbReference type="CDD" id="cd00397">
    <property type="entry name" value="DNA_BRE_C"/>
    <property type="match status" value="1"/>
</dbReference>
<gene>
    <name evidence="6" type="ORF">GKA01_05080</name>
</gene>
<dbReference type="PANTHER" id="PTHR30349:SF41">
    <property type="entry name" value="INTEGRASE_RECOMBINASE PROTEIN MJ0367-RELATED"/>
    <property type="match status" value="1"/>
</dbReference>
<dbReference type="InterPro" id="IPR013762">
    <property type="entry name" value="Integrase-like_cat_sf"/>
</dbReference>
<dbReference type="GO" id="GO:0003677">
    <property type="term" value="F:DNA binding"/>
    <property type="evidence" value="ECO:0007669"/>
    <property type="project" value="UniProtKB-KW"/>
</dbReference>
<evidence type="ECO:0000256" key="2">
    <source>
        <dbReference type="ARBA" id="ARBA00022908"/>
    </source>
</evidence>
<proteinExistence type="inferred from homology"/>
<evidence type="ECO:0000259" key="5">
    <source>
        <dbReference type="PROSITE" id="PS51898"/>
    </source>
</evidence>
<evidence type="ECO:0000313" key="7">
    <source>
        <dbReference type="Proteomes" id="UP000321079"/>
    </source>
</evidence>
<accession>A0A511B6N6</accession>
<dbReference type="SUPFAM" id="SSF56349">
    <property type="entry name" value="DNA breaking-rejoining enzymes"/>
    <property type="match status" value="1"/>
</dbReference>
<dbReference type="AlphaFoldDB" id="A0A511B6N6"/>
<keyword evidence="2" id="KW-0229">DNA integration</keyword>
<protein>
    <recommendedName>
        <fullName evidence="5">Tyr recombinase domain-containing protein</fullName>
    </recommendedName>
</protein>
<sequence>MRVDKHSSSVVSAPYNVFKQTGSANWSVRFSIPGQGQIRKSLGTRDRHEAEKLAQRFYYESLLKAESGLNVRAKSISRIIQDYITHMEARVAQTRMPKNVALQNTAILTRYVDGYFGAHNPNFISSKTVDAYLSWRSDYWISGPGKDIHFITYERNGKTITSPITDKKRVRPTPATLNRERAALSGFFQFCFDSQYIKTIPEIRTAKVGYTARPGFSCEEYKRFKNHAFLHITEENLNPDVKYDRVLFYCYIQIIALTGMRPTEVKNMKWGDVIGLKFNDKGKPYADDVHLRVYGKAKSRELIPHREVIHTVIWLYRTYQELASFSPDKNDPLFLHQDKTPFKSFTGQFTRALQACDLVRDYRGVKRTPYSLRHFYITEQLKNGVDAYILARNTGTSVQMLEAHYDHNTNEKYKDMLRPKRDD</sequence>
<evidence type="ECO:0000256" key="3">
    <source>
        <dbReference type="ARBA" id="ARBA00023125"/>
    </source>
</evidence>
<evidence type="ECO:0000256" key="1">
    <source>
        <dbReference type="ARBA" id="ARBA00008857"/>
    </source>
</evidence>
<organism evidence="6 7">
    <name type="scientific">Gluconobacter kanchanaburiensis NBRC 103587</name>
    <dbReference type="NCBI Taxonomy" id="1307948"/>
    <lineage>
        <taxon>Bacteria</taxon>
        <taxon>Pseudomonadati</taxon>
        <taxon>Pseudomonadota</taxon>
        <taxon>Alphaproteobacteria</taxon>
        <taxon>Acetobacterales</taxon>
        <taxon>Acetobacteraceae</taxon>
        <taxon>Gluconobacter</taxon>
    </lineage>
</organism>
<evidence type="ECO:0000256" key="4">
    <source>
        <dbReference type="ARBA" id="ARBA00023172"/>
    </source>
</evidence>
<dbReference type="InterPro" id="IPR002104">
    <property type="entry name" value="Integrase_catalytic"/>
</dbReference>
<dbReference type="InterPro" id="IPR050090">
    <property type="entry name" value="Tyrosine_recombinase_XerCD"/>
</dbReference>
<keyword evidence="3" id="KW-0238">DNA-binding</keyword>
<name>A0A511B6N6_9PROT</name>
<keyword evidence="7" id="KW-1185">Reference proteome</keyword>
<comment type="similarity">
    <text evidence="1">Belongs to the 'phage' integrase family.</text>
</comment>
<reference evidence="6 7" key="1">
    <citation type="submission" date="2019-07" db="EMBL/GenBank/DDBJ databases">
        <title>Whole genome shotgun sequence of Gluconobacter kanchanaburiensis NBRC 103587.</title>
        <authorList>
            <person name="Hosoyama A."/>
            <person name="Uohara A."/>
            <person name="Ohji S."/>
            <person name="Ichikawa N."/>
        </authorList>
    </citation>
    <scope>NUCLEOTIDE SEQUENCE [LARGE SCALE GENOMIC DNA]</scope>
    <source>
        <strain evidence="6 7">NBRC 103587</strain>
    </source>
</reference>
<dbReference type="GO" id="GO:0006310">
    <property type="term" value="P:DNA recombination"/>
    <property type="evidence" value="ECO:0007669"/>
    <property type="project" value="UniProtKB-KW"/>
</dbReference>
<keyword evidence="4" id="KW-0233">DNA recombination</keyword>